<comment type="caution">
    <text evidence="7">The sequence shown here is derived from an EMBL/GenBank/DDBJ whole genome shotgun (WGS) entry which is preliminary data.</text>
</comment>
<proteinExistence type="predicted"/>
<feature type="domain" description="Homeobox" evidence="6">
    <location>
        <begin position="154"/>
        <end position="200"/>
    </location>
</feature>
<keyword evidence="3 4" id="KW-0539">Nucleus</keyword>
<evidence type="ECO:0000256" key="1">
    <source>
        <dbReference type="ARBA" id="ARBA00023125"/>
    </source>
</evidence>
<keyword evidence="8" id="KW-1185">Reference proteome</keyword>
<evidence type="ECO:0000313" key="7">
    <source>
        <dbReference type="EMBL" id="EEU04076.1"/>
    </source>
</evidence>
<dbReference type="InterPro" id="IPR008422">
    <property type="entry name" value="KN_HD"/>
</dbReference>
<dbReference type="GO" id="GO:0006355">
    <property type="term" value="P:regulation of DNA-templated transcription"/>
    <property type="evidence" value="ECO:0007669"/>
    <property type="project" value="InterPro"/>
</dbReference>
<dbReference type="HOGENOM" id="CLU_1247349_0_0_1"/>
<dbReference type="InParanoid" id="C7G045"/>
<evidence type="ECO:0000259" key="6">
    <source>
        <dbReference type="PROSITE" id="PS50071"/>
    </source>
</evidence>
<dbReference type="GeneID" id="8625638"/>
<dbReference type="dictyBase" id="DDB_G0295787">
    <property type="gene designation" value="hbx11"/>
</dbReference>
<dbReference type="GO" id="GO:0005634">
    <property type="term" value="C:nucleus"/>
    <property type="evidence" value="ECO:0007669"/>
    <property type="project" value="UniProtKB-SubCell"/>
</dbReference>
<gene>
    <name evidence="7" type="primary">hbx11</name>
    <name evidence="7" type="ORF">DDB_G0295787</name>
</gene>
<feature type="region of interest" description="Disordered" evidence="5">
    <location>
        <begin position="191"/>
        <end position="222"/>
    </location>
</feature>
<dbReference type="Pfam" id="PF05920">
    <property type="entry name" value="Homeobox_KN"/>
    <property type="match status" value="1"/>
</dbReference>
<sequence length="222" mass="25726">MKNLNFSVDDFLKEQDLHTPDEKKNQYFESLILPLRESFEMEIKKIEEEFNFRKNQIINVFPPGSYPKEVETFLLFHIKYNELSCLKVKCGLRARVFDQIQNVFNQNINIDSNASMTAAAAAAAAANSTSPIIASNINKQHSLGKKKRKVDINLNRWYEANNNQPYPMYSDKIFLASISKISKTKVEEWMGNKRTRIKKKTQTTPNSKKPKKETTKKVSKKK</sequence>
<evidence type="ECO:0000256" key="2">
    <source>
        <dbReference type="ARBA" id="ARBA00023155"/>
    </source>
</evidence>
<dbReference type="PROSITE" id="PS50071">
    <property type="entry name" value="HOMEOBOX_2"/>
    <property type="match status" value="1"/>
</dbReference>
<evidence type="ECO:0000256" key="5">
    <source>
        <dbReference type="SAM" id="MobiDB-lite"/>
    </source>
</evidence>
<organism evidence="7 8">
    <name type="scientific">Dictyostelium discoideum</name>
    <name type="common">Social amoeba</name>
    <dbReference type="NCBI Taxonomy" id="44689"/>
    <lineage>
        <taxon>Eukaryota</taxon>
        <taxon>Amoebozoa</taxon>
        <taxon>Evosea</taxon>
        <taxon>Eumycetozoa</taxon>
        <taxon>Dictyostelia</taxon>
        <taxon>Dictyosteliales</taxon>
        <taxon>Dictyosteliaceae</taxon>
        <taxon>Dictyostelium</taxon>
    </lineage>
</organism>
<dbReference type="KEGG" id="ddi:DDB_G0295787"/>
<protein>
    <recommendedName>
        <fullName evidence="6">Homeobox domain-containing protein</fullName>
    </recommendedName>
</protein>
<dbReference type="GO" id="GO:0003677">
    <property type="term" value="F:DNA binding"/>
    <property type="evidence" value="ECO:0007669"/>
    <property type="project" value="UniProtKB-UniRule"/>
</dbReference>
<dbReference type="RefSeq" id="XP_002649128.1">
    <property type="nucleotide sequence ID" value="XM_002649082.1"/>
</dbReference>
<dbReference type="InterPro" id="IPR001356">
    <property type="entry name" value="HD"/>
</dbReference>
<dbReference type="OMA" id="WYEANNN"/>
<evidence type="ECO:0000256" key="3">
    <source>
        <dbReference type="ARBA" id="ARBA00023242"/>
    </source>
</evidence>
<dbReference type="SUPFAM" id="SSF46689">
    <property type="entry name" value="Homeodomain-like"/>
    <property type="match status" value="1"/>
</dbReference>
<evidence type="ECO:0000256" key="4">
    <source>
        <dbReference type="PROSITE-ProRule" id="PRU00108"/>
    </source>
</evidence>
<keyword evidence="1 4" id="KW-0238">DNA-binding</keyword>
<dbReference type="eggNOG" id="ENOG502RHTS">
    <property type="taxonomic scope" value="Eukaryota"/>
</dbReference>
<accession>C7G045</accession>
<dbReference type="PaxDb" id="44689-DDB0252610"/>
<feature type="DNA-binding region" description="Homeobox" evidence="4">
    <location>
        <begin position="156"/>
        <end position="201"/>
    </location>
</feature>
<dbReference type="EMBL" id="AAFI02000086">
    <property type="protein sequence ID" value="EEU04076.1"/>
    <property type="molecule type" value="Genomic_DNA"/>
</dbReference>
<keyword evidence="2 4" id="KW-0371">Homeobox</keyword>
<dbReference type="AlphaFoldDB" id="C7G045"/>
<name>C7G045_DICDI</name>
<reference evidence="7 8" key="1">
    <citation type="journal article" date="2005" name="Nature">
        <title>The genome of the social amoeba Dictyostelium discoideum.</title>
        <authorList>
            <consortium name="The Dictyostelium discoideum Sequencing Consortium"/>
            <person name="Eichinger L."/>
            <person name="Pachebat J.A."/>
            <person name="Glockner G."/>
            <person name="Rajandream M.A."/>
            <person name="Sucgang R."/>
            <person name="Berriman M."/>
            <person name="Song J."/>
            <person name="Olsen R."/>
            <person name="Szafranski K."/>
            <person name="Xu Q."/>
            <person name="Tunggal B."/>
            <person name="Kummerfeld S."/>
            <person name="Madera M."/>
            <person name="Konfortov B.A."/>
            <person name="Rivero F."/>
            <person name="Bankier A.T."/>
            <person name="Lehmann R."/>
            <person name="Hamlin N."/>
            <person name="Davies R."/>
            <person name="Gaudet P."/>
            <person name="Fey P."/>
            <person name="Pilcher K."/>
            <person name="Chen G."/>
            <person name="Saunders D."/>
            <person name="Sodergren E."/>
            <person name="Davis P."/>
            <person name="Kerhornou A."/>
            <person name="Nie X."/>
            <person name="Hall N."/>
            <person name="Anjard C."/>
            <person name="Hemphill L."/>
            <person name="Bason N."/>
            <person name="Farbrother P."/>
            <person name="Desany B."/>
            <person name="Just E."/>
            <person name="Morio T."/>
            <person name="Rost R."/>
            <person name="Churcher C."/>
            <person name="Cooper J."/>
            <person name="Haydock S."/>
            <person name="van Driessche N."/>
            <person name="Cronin A."/>
            <person name="Goodhead I."/>
            <person name="Muzny D."/>
            <person name="Mourier T."/>
            <person name="Pain A."/>
            <person name="Lu M."/>
            <person name="Harper D."/>
            <person name="Lindsay R."/>
            <person name="Hauser H."/>
            <person name="James K."/>
            <person name="Quiles M."/>
            <person name="Madan Babu M."/>
            <person name="Saito T."/>
            <person name="Buchrieser C."/>
            <person name="Wardroper A."/>
            <person name="Felder M."/>
            <person name="Thangavelu M."/>
            <person name="Johnson D."/>
            <person name="Knights A."/>
            <person name="Loulseged H."/>
            <person name="Mungall K."/>
            <person name="Oliver K."/>
            <person name="Price C."/>
            <person name="Quail M.A."/>
            <person name="Urushihara H."/>
            <person name="Hernandez J."/>
            <person name="Rabbinowitsch E."/>
            <person name="Steffen D."/>
            <person name="Sanders M."/>
            <person name="Ma J."/>
            <person name="Kohara Y."/>
            <person name="Sharp S."/>
            <person name="Simmonds M."/>
            <person name="Spiegler S."/>
            <person name="Tivey A."/>
            <person name="Sugano S."/>
            <person name="White B."/>
            <person name="Walker D."/>
            <person name="Woodward J."/>
            <person name="Winckler T."/>
            <person name="Tanaka Y."/>
            <person name="Shaulsky G."/>
            <person name="Schleicher M."/>
            <person name="Weinstock G."/>
            <person name="Rosenthal A."/>
            <person name="Cox E.C."/>
            <person name="Chisholm R.L."/>
            <person name="Gibbs R."/>
            <person name="Loomis W.F."/>
            <person name="Platzer M."/>
            <person name="Kay R.R."/>
            <person name="Williams J."/>
            <person name="Dear P.H."/>
            <person name="Noegel A.A."/>
            <person name="Barrell B."/>
            <person name="Kuspa A."/>
        </authorList>
    </citation>
    <scope>NUCLEOTIDE SEQUENCE [LARGE SCALE GENOMIC DNA]</scope>
    <source>
        <strain evidence="7 8">AX4</strain>
    </source>
</reference>
<dbReference type="Proteomes" id="UP000002195">
    <property type="component" value="Unassembled WGS sequence"/>
</dbReference>
<dbReference type="VEuPathDB" id="AmoebaDB:DDB_G0295787"/>
<comment type="subcellular location">
    <subcellularLocation>
        <location evidence="4">Nucleus</location>
    </subcellularLocation>
</comment>
<evidence type="ECO:0000313" key="8">
    <source>
        <dbReference type="Proteomes" id="UP000002195"/>
    </source>
</evidence>
<dbReference type="Gene3D" id="1.10.10.60">
    <property type="entry name" value="Homeodomain-like"/>
    <property type="match status" value="1"/>
</dbReference>
<dbReference type="InterPro" id="IPR009057">
    <property type="entry name" value="Homeodomain-like_sf"/>
</dbReference>